<protein>
    <submittedName>
        <fullName evidence="2">Uncharacterized protein</fullName>
    </submittedName>
</protein>
<gene>
    <name evidence="2" type="ordered locus">Deide_1p01254</name>
</gene>
<accession>C1D2C4</accession>
<dbReference type="AlphaFoldDB" id="C1D2C4"/>
<dbReference type="HOGENOM" id="CLU_1193231_0_0_0"/>
<evidence type="ECO:0000313" key="2">
    <source>
        <dbReference type="EMBL" id="ACO47563.1"/>
    </source>
</evidence>
<keyword evidence="1" id="KW-1133">Transmembrane helix</keyword>
<dbReference type="Proteomes" id="UP000002208">
    <property type="component" value="Plasmid 1"/>
</dbReference>
<keyword evidence="2" id="KW-0614">Plasmid</keyword>
<geneLocation type="plasmid" evidence="3">
    <name>pDeide1</name>
</geneLocation>
<sequence length="232" mass="24393">MTPTLRTNPVTAALLDHPFPDGFCQALAATHHWSGLHASLVLTEYRRFLALATSGPAAPSRHVMLAHNLHRSVAPDDWQALLELGGESLLTTWDSSGRQVYTSTLDRYRATFGHPAPANVWHDPRLTPGRTLNNWLMRHARTLISVTLAGVLALLAVNHVLPAGVATLLGFILLAAVWEVPGRQGSATARRAVQSYSPYVTVLGAAAAMYGGGPGNGGSDSGCGDGGSGGSC</sequence>
<keyword evidence="1" id="KW-0812">Transmembrane</keyword>
<feature type="transmembrane region" description="Helical" evidence="1">
    <location>
        <begin position="140"/>
        <end position="157"/>
    </location>
</feature>
<name>C1D2C4_DEIDV</name>
<keyword evidence="1" id="KW-0472">Membrane</keyword>
<reference evidence="2 3" key="1">
    <citation type="journal article" date="2009" name="PLoS Genet.">
        <title>Alliance of proteomics and genomics to unravel the specificities of Sahara bacterium Deinococcus deserti.</title>
        <authorList>
            <person name="de Groot A."/>
            <person name="Dulermo R."/>
            <person name="Ortet P."/>
            <person name="Blanchard L."/>
            <person name="Guerin P."/>
            <person name="Fernandez B."/>
            <person name="Vacherie B."/>
            <person name="Dossat C."/>
            <person name="Jolivet E."/>
            <person name="Siguier P."/>
            <person name="Chandler M."/>
            <person name="Barakat M."/>
            <person name="Dedieu A."/>
            <person name="Barbe V."/>
            <person name="Heulin T."/>
            <person name="Sommer S."/>
            <person name="Achouak W."/>
            <person name="Armengaud J."/>
        </authorList>
    </citation>
    <scope>NUCLEOTIDE SEQUENCE [LARGE SCALE GENOMIC DNA]</scope>
    <source>
        <strain evidence="3">DSM 17065 / CIP 109153 / LMG 22923 / VCD115</strain>
        <plasmid evidence="3">pDeide1</plasmid>
    </source>
</reference>
<dbReference type="RefSeq" id="WP_012694686.1">
    <property type="nucleotide sequence ID" value="NC_012527.1"/>
</dbReference>
<proteinExistence type="predicted"/>
<dbReference type="EMBL" id="CP001115">
    <property type="protein sequence ID" value="ACO47563.1"/>
    <property type="molecule type" value="Genomic_DNA"/>
</dbReference>
<dbReference type="KEGG" id="ddr:Deide_1p01254"/>
<dbReference type="OrthoDB" id="71172at2"/>
<keyword evidence="3" id="KW-1185">Reference proteome</keyword>
<organism evidence="2 3">
    <name type="scientific">Deinococcus deserti (strain DSM 17065 / CIP 109153 / LMG 22923 / VCD115)</name>
    <dbReference type="NCBI Taxonomy" id="546414"/>
    <lineage>
        <taxon>Bacteria</taxon>
        <taxon>Thermotogati</taxon>
        <taxon>Deinococcota</taxon>
        <taxon>Deinococci</taxon>
        <taxon>Deinococcales</taxon>
        <taxon>Deinococcaceae</taxon>
        <taxon>Deinococcus</taxon>
    </lineage>
</organism>
<evidence type="ECO:0000256" key="1">
    <source>
        <dbReference type="SAM" id="Phobius"/>
    </source>
</evidence>
<evidence type="ECO:0000313" key="3">
    <source>
        <dbReference type="Proteomes" id="UP000002208"/>
    </source>
</evidence>